<dbReference type="AlphaFoldDB" id="A0A5J4UN07"/>
<dbReference type="EMBL" id="SNRW01014496">
    <property type="protein sequence ID" value="KAA6371411.1"/>
    <property type="molecule type" value="Genomic_DNA"/>
</dbReference>
<evidence type="ECO:0000256" key="2">
    <source>
        <dbReference type="ARBA" id="ARBA00022840"/>
    </source>
</evidence>
<dbReference type="GO" id="GO:0005524">
    <property type="term" value="F:ATP binding"/>
    <property type="evidence" value="ECO:0007669"/>
    <property type="project" value="UniProtKB-KW"/>
</dbReference>
<sequence length="201" mass="22713">MRKVDFKVVKTEPAPFCFVAPENTIHKDGDVQQMEKEGTNVGYDDIYRYKQKFDLILEVVALHFRRPQLFKTIGVKLPRGILLFSPPGTGKYLFRYVVANVTGAYFLLINGLEIISKVSGESEKNLRNVFEDAEKNAPAIILIDEIDSIAPKRDKTNGEVDRRIVSILLTLMDGIKRRSQVVVIGATHRPNAVDPALRPFE</sequence>
<dbReference type="Gene3D" id="3.10.330.10">
    <property type="match status" value="1"/>
</dbReference>
<keyword evidence="1" id="KW-0547">Nucleotide-binding</keyword>
<keyword evidence="4" id="KW-0132">Cell division</keyword>
<dbReference type="Proteomes" id="UP000324800">
    <property type="component" value="Unassembled WGS sequence"/>
</dbReference>
<dbReference type="FunFam" id="3.40.50.300:FF:000012">
    <property type="entry name" value="Transitional endoplasmic reticulum ATPase"/>
    <property type="match status" value="1"/>
</dbReference>
<evidence type="ECO:0000259" key="3">
    <source>
        <dbReference type="Pfam" id="PF00004"/>
    </source>
</evidence>
<dbReference type="Gene3D" id="3.40.50.300">
    <property type="entry name" value="P-loop containing nucleotide triphosphate hydrolases"/>
    <property type="match status" value="1"/>
</dbReference>
<organism evidence="4 5">
    <name type="scientific">Streblomastix strix</name>
    <dbReference type="NCBI Taxonomy" id="222440"/>
    <lineage>
        <taxon>Eukaryota</taxon>
        <taxon>Metamonada</taxon>
        <taxon>Preaxostyla</taxon>
        <taxon>Oxymonadida</taxon>
        <taxon>Streblomastigidae</taxon>
        <taxon>Streblomastix</taxon>
    </lineage>
</organism>
<dbReference type="InterPro" id="IPR003959">
    <property type="entry name" value="ATPase_AAA_core"/>
</dbReference>
<protein>
    <submittedName>
        <fullName evidence="4">Putative Cell division control protein 48</fullName>
    </submittedName>
</protein>
<dbReference type="GO" id="GO:0051301">
    <property type="term" value="P:cell division"/>
    <property type="evidence" value="ECO:0007669"/>
    <property type="project" value="UniProtKB-KW"/>
</dbReference>
<name>A0A5J4UN07_9EUKA</name>
<dbReference type="Pfam" id="PF00004">
    <property type="entry name" value="AAA"/>
    <property type="match status" value="1"/>
</dbReference>
<dbReference type="InterPro" id="IPR029067">
    <property type="entry name" value="CDC48_domain_2-like_sf"/>
</dbReference>
<feature type="domain" description="ATPase AAA-type core" evidence="3">
    <location>
        <begin position="81"/>
        <end position="198"/>
    </location>
</feature>
<keyword evidence="4" id="KW-0131">Cell cycle</keyword>
<evidence type="ECO:0000313" key="4">
    <source>
        <dbReference type="EMBL" id="KAA6371411.1"/>
    </source>
</evidence>
<dbReference type="InterPro" id="IPR050168">
    <property type="entry name" value="AAA_ATPase_domain"/>
</dbReference>
<keyword evidence="2" id="KW-0067">ATP-binding</keyword>
<gene>
    <name evidence="4" type="ORF">EZS28_033063</name>
</gene>
<dbReference type="PANTHER" id="PTHR23077:SF171">
    <property type="entry name" value="NUCLEAR VALOSIN-CONTAINING PROTEIN-LIKE"/>
    <property type="match status" value="1"/>
</dbReference>
<dbReference type="SUPFAM" id="SSF52540">
    <property type="entry name" value="P-loop containing nucleoside triphosphate hydrolases"/>
    <property type="match status" value="1"/>
</dbReference>
<evidence type="ECO:0000256" key="1">
    <source>
        <dbReference type="ARBA" id="ARBA00022741"/>
    </source>
</evidence>
<proteinExistence type="predicted"/>
<evidence type="ECO:0000313" key="5">
    <source>
        <dbReference type="Proteomes" id="UP000324800"/>
    </source>
</evidence>
<accession>A0A5J4UN07</accession>
<comment type="caution">
    <text evidence="4">The sequence shown here is derived from an EMBL/GenBank/DDBJ whole genome shotgun (WGS) entry which is preliminary data.</text>
</comment>
<dbReference type="InterPro" id="IPR027417">
    <property type="entry name" value="P-loop_NTPase"/>
</dbReference>
<dbReference type="SUPFAM" id="SSF54585">
    <property type="entry name" value="Cdc48 domain 2-like"/>
    <property type="match status" value="1"/>
</dbReference>
<dbReference type="PANTHER" id="PTHR23077">
    <property type="entry name" value="AAA-FAMILY ATPASE"/>
    <property type="match status" value="1"/>
</dbReference>
<reference evidence="4 5" key="1">
    <citation type="submission" date="2019-03" db="EMBL/GenBank/DDBJ databases">
        <title>Single cell metagenomics reveals metabolic interactions within the superorganism composed of flagellate Streblomastix strix and complex community of Bacteroidetes bacteria on its surface.</title>
        <authorList>
            <person name="Treitli S.C."/>
            <person name="Kolisko M."/>
            <person name="Husnik F."/>
            <person name="Keeling P."/>
            <person name="Hampl V."/>
        </authorList>
    </citation>
    <scope>NUCLEOTIDE SEQUENCE [LARGE SCALE GENOMIC DNA]</scope>
    <source>
        <strain evidence="4">ST1C</strain>
    </source>
</reference>
<dbReference type="OrthoDB" id="429235at2759"/>
<dbReference type="GO" id="GO:0016887">
    <property type="term" value="F:ATP hydrolysis activity"/>
    <property type="evidence" value="ECO:0007669"/>
    <property type="project" value="InterPro"/>
</dbReference>